<name>A0ABS5QEC6_9PROT</name>
<dbReference type="PANTHER" id="PTHR12151">
    <property type="entry name" value="ELECTRON TRANSPORT PROTIN SCO1/SENC FAMILY MEMBER"/>
    <property type="match status" value="1"/>
</dbReference>
<evidence type="ECO:0000313" key="5">
    <source>
        <dbReference type="Proteomes" id="UP000766336"/>
    </source>
</evidence>
<feature type="domain" description="Thioredoxin" evidence="3">
    <location>
        <begin position="62"/>
        <end position="224"/>
    </location>
</feature>
<evidence type="ECO:0000313" key="4">
    <source>
        <dbReference type="EMBL" id="MBS7811280.1"/>
    </source>
</evidence>
<dbReference type="Proteomes" id="UP000766336">
    <property type="component" value="Unassembled WGS sequence"/>
</dbReference>
<dbReference type="InterPro" id="IPR036249">
    <property type="entry name" value="Thioredoxin-like_sf"/>
</dbReference>
<accession>A0ABS5QEC6</accession>
<dbReference type="InterPro" id="IPR013766">
    <property type="entry name" value="Thioredoxin_domain"/>
</dbReference>
<comment type="caution">
    <text evidence="4">The sequence shown here is derived from an EMBL/GenBank/DDBJ whole genome shotgun (WGS) entry which is preliminary data.</text>
</comment>
<dbReference type="RefSeq" id="WP_213669969.1">
    <property type="nucleotide sequence ID" value="NZ_JAHCDA010000002.1"/>
</dbReference>
<comment type="similarity">
    <text evidence="1">Belongs to the SCO1/2 family.</text>
</comment>
<sequence length="231" mass="25165">MLRIIRISSLLLLVLVAGIWGYAWVTKAPEETLGEAFGSRLASVFGRDATVPAATGGGLQMPGGISLGGPFELTDQTGKAVTDRDYAGRWLLVYFGFTYCPDVCPTELGTMASALDAMGAEGEAVTPMLITIDPERDTVAAMADYVSRFHPRMQGLTGTPEQISAVARRYRVYYARVQRPEMTDYLMDHSSFIYLVGPDGRVRSLFRPEMTPEQIATAVQGQIRGTVRQGS</sequence>
<dbReference type="CDD" id="cd02968">
    <property type="entry name" value="SCO"/>
    <property type="match status" value="1"/>
</dbReference>
<proteinExistence type="inferred from homology"/>
<evidence type="ECO:0000256" key="2">
    <source>
        <dbReference type="ARBA" id="ARBA00023008"/>
    </source>
</evidence>
<dbReference type="Gene3D" id="3.40.30.10">
    <property type="entry name" value="Glutaredoxin"/>
    <property type="match status" value="1"/>
</dbReference>
<dbReference type="InterPro" id="IPR003782">
    <property type="entry name" value="SCO1/SenC"/>
</dbReference>
<dbReference type="PANTHER" id="PTHR12151:SF25">
    <property type="entry name" value="LINALOOL DEHYDRATASE_ISOMERASE DOMAIN-CONTAINING PROTEIN"/>
    <property type="match status" value="1"/>
</dbReference>
<gene>
    <name evidence="4" type="ORF">KHU32_10050</name>
</gene>
<organism evidence="4 5">
    <name type="scientific">Roseococcus pinisoli</name>
    <dbReference type="NCBI Taxonomy" id="2835040"/>
    <lineage>
        <taxon>Bacteria</taxon>
        <taxon>Pseudomonadati</taxon>
        <taxon>Pseudomonadota</taxon>
        <taxon>Alphaproteobacteria</taxon>
        <taxon>Acetobacterales</taxon>
        <taxon>Roseomonadaceae</taxon>
        <taxon>Roseococcus</taxon>
    </lineage>
</organism>
<dbReference type="EMBL" id="JAHCDA010000002">
    <property type="protein sequence ID" value="MBS7811280.1"/>
    <property type="molecule type" value="Genomic_DNA"/>
</dbReference>
<evidence type="ECO:0000259" key="3">
    <source>
        <dbReference type="PROSITE" id="PS51352"/>
    </source>
</evidence>
<dbReference type="PROSITE" id="PS51352">
    <property type="entry name" value="THIOREDOXIN_2"/>
    <property type="match status" value="1"/>
</dbReference>
<keyword evidence="2" id="KW-0186">Copper</keyword>
<dbReference type="SUPFAM" id="SSF52833">
    <property type="entry name" value="Thioredoxin-like"/>
    <property type="match status" value="1"/>
</dbReference>
<dbReference type="Pfam" id="PF02630">
    <property type="entry name" value="SCO1-SenC"/>
    <property type="match status" value="1"/>
</dbReference>
<protein>
    <submittedName>
        <fullName evidence="4">SCO family protein</fullName>
    </submittedName>
</protein>
<evidence type="ECO:0000256" key="1">
    <source>
        <dbReference type="ARBA" id="ARBA00010996"/>
    </source>
</evidence>
<keyword evidence="5" id="KW-1185">Reference proteome</keyword>
<reference evidence="4 5" key="1">
    <citation type="submission" date="2021-05" db="EMBL/GenBank/DDBJ databases">
        <title>Roseococcus sp. XZZS9, whole genome shotgun sequencing project.</title>
        <authorList>
            <person name="Zhao G."/>
            <person name="Shen L."/>
        </authorList>
    </citation>
    <scope>NUCLEOTIDE SEQUENCE [LARGE SCALE GENOMIC DNA]</scope>
    <source>
        <strain evidence="4 5">XZZS9</strain>
    </source>
</reference>